<dbReference type="AlphaFoldDB" id="A0AAD6PPZ5"/>
<organism evidence="2 3">
    <name type="scientific">Populus alba x Populus x berolinensis</name>
    <dbReference type="NCBI Taxonomy" id="444605"/>
    <lineage>
        <taxon>Eukaryota</taxon>
        <taxon>Viridiplantae</taxon>
        <taxon>Streptophyta</taxon>
        <taxon>Embryophyta</taxon>
        <taxon>Tracheophyta</taxon>
        <taxon>Spermatophyta</taxon>
        <taxon>Magnoliopsida</taxon>
        <taxon>eudicotyledons</taxon>
        <taxon>Gunneridae</taxon>
        <taxon>Pentapetalae</taxon>
        <taxon>rosids</taxon>
        <taxon>fabids</taxon>
        <taxon>Malpighiales</taxon>
        <taxon>Salicaceae</taxon>
        <taxon>Saliceae</taxon>
        <taxon>Populus</taxon>
    </lineage>
</organism>
<keyword evidence="1" id="KW-1133">Transmembrane helix</keyword>
<proteinExistence type="predicted"/>
<name>A0AAD6PPZ5_9ROSI</name>
<keyword evidence="3" id="KW-1185">Reference proteome</keyword>
<keyword evidence="1" id="KW-0472">Membrane</keyword>
<sequence>MGKKRKGSRPKSVKGQGWNTYSVVEETNGYLAHIRHMTHDNCSASRKANLQSIVFLSSSQYCFLFRVLKQTGVRRLSRFQNKNVTLSLFLRVRKLVTTGDFLAQTQSQFLMRRRQPHEVPWERKSKGLPIRMLSSPFGIYHTSFRCHGNTPCGFSIRYLQGSVFSSGTQFQLPGILGSSSFVQDFLGEIPMATVSYLQRSLNGLLDFSQPRHFILGPSTQLMEIMENLGITESGLASFSAFCDIGLELHLPLDPNHSATIFGNLFRYDTINEVDLSHFLDDLSKMDWENFNILNFLNAQFPEFRKGIILQLSGIAILGSFGIAGLPMCDFRML</sequence>
<comment type="caution">
    <text evidence="2">The sequence shown here is derived from an EMBL/GenBank/DDBJ whole genome shotgun (WGS) entry which is preliminary data.</text>
</comment>
<evidence type="ECO:0000256" key="1">
    <source>
        <dbReference type="SAM" id="Phobius"/>
    </source>
</evidence>
<evidence type="ECO:0000313" key="2">
    <source>
        <dbReference type="EMBL" id="KAJ6956803.1"/>
    </source>
</evidence>
<gene>
    <name evidence="2" type="ORF">NC653_038877</name>
</gene>
<keyword evidence="1" id="KW-0812">Transmembrane</keyword>
<protein>
    <submittedName>
        <fullName evidence="2">Uncharacterized protein</fullName>
    </submittedName>
</protein>
<accession>A0AAD6PPZ5</accession>
<dbReference type="EMBL" id="JAQIZT010000018">
    <property type="protein sequence ID" value="KAJ6956803.1"/>
    <property type="molecule type" value="Genomic_DNA"/>
</dbReference>
<reference evidence="2 3" key="1">
    <citation type="journal article" date="2023" name="Mol. Ecol. Resour.">
        <title>Chromosome-level genome assembly of a triploid poplar Populus alba 'Berolinensis'.</title>
        <authorList>
            <person name="Chen S."/>
            <person name="Yu Y."/>
            <person name="Wang X."/>
            <person name="Wang S."/>
            <person name="Zhang T."/>
            <person name="Zhou Y."/>
            <person name="He R."/>
            <person name="Meng N."/>
            <person name="Wang Y."/>
            <person name="Liu W."/>
            <person name="Liu Z."/>
            <person name="Liu J."/>
            <person name="Guo Q."/>
            <person name="Huang H."/>
            <person name="Sederoff R.R."/>
            <person name="Wang G."/>
            <person name="Qu G."/>
            <person name="Chen S."/>
        </authorList>
    </citation>
    <scope>NUCLEOTIDE SEQUENCE [LARGE SCALE GENOMIC DNA]</scope>
    <source>
        <strain evidence="2">SC-2020</strain>
    </source>
</reference>
<evidence type="ECO:0000313" key="3">
    <source>
        <dbReference type="Proteomes" id="UP001164929"/>
    </source>
</evidence>
<feature type="transmembrane region" description="Helical" evidence="1">
    <location>
        <begin position="307"/>
        <end position="327"/>
    </location>
</feature>
<dbReference type="Proteomes" id="UP001164929">
    <property type="component" value="Chromosome 18"/>
</dbReference>